<dbReference type="InterPro" id="IPR003186">
    <property type="entry name" value="PA28_C"/>
</dbReference>
<feature type="compositionally biased region" description="Basic and acidic residues" evidence="1">
    <location>
        <begin position="242"/>
        <end position="252"/>
    </location>
</feature>
<evidence type="ECO:0000313" key="5">
    <source>
        <dbReference type="Proteomes" id="UP000030764"/>
    </source>
</evidence>
<dbReference type="SUPFAM" id="SSF47216">
    <property type="entry name" value="Proteasome activator"/>
    <property type="match status" value="1"/>
</dbReference>
<feature type="domain" description="Proteasome activator PA28 C-terminal" evidence="2">
    <location>
        <begin position="346"/>
        <end position="414"/>
    </location>
</feature>
<evidence type="ECO:0000256" key="1">
    <source>
        <dbReference type="SAM" id="MobiDB-lite"/>
    </source>
</evidence>
<proteinExistence type="predicted"/>
<evidence type="ECO:0000313" key="3">
    <source>
        <dbReference type="EMBL" id="KFD55581.1"/>
    </source>
</evidence>
<dbReference type="AlphaFoldDB" id="A0A085MED5"/>
<reference evidence="3 5" key="1">
    <citation type="journal article" date="2014" name="Nat. Genet.">
        <title>Genome and transcriptome of the porcine whipworm Trichuris suis.</title>
        <authorList>
            <person name="Jex A.R."/>
            <person name="Nejsum P."/>
            <person name="Schwarz E.M."/>
            <person name="Hu L."/>
            <person name="Young N.D."/>
            <person name="Hall R.S."/>
            <person name="Korhonen P.K."/>
            <person name="Liao S."/>
            <person name="Thamsborg S."/>
            <person name="Xia J."/>
            <person name="Xu P."/>
            <person name="Wang S."/>
            <person name="Scheerlinck J.P."/>
            <person name="Hofmann A."/>
            <person name="Sternberg P.W."/>
            <person name="Wang J."/>
            <person name="Gasser R.B."/>
        </authorList>
    </citation>
    <scope>NUCLEOTIDE SEQUENCE [LARGE SCALE GENOMIC DNA]</scope>
    <source>
        <strain evidence="4">DCEP-RM93F</strain>
        <strain evidence="3">DCEP-RM93M</strain>
    </source>
</reference>
<dbReference type="Proteomes" id="UP000030764">
    <property type="component" value="Unassembled WGS sequence"/>
</dbReference>
<accession>A0A085MED5</accession>
<feature type="region of interest" description="Disordered" evidence="1">
    <location>
        <begin position="139"/>
        <end position="178"/>
    </location>
</feature>
<feature type="region of interest" description="Disordered" evidence="1">
    <location>
        <begin position="199"/>
        <end position="252"/>
    </location>
</feature>
<evidence type="ECO:0000313" key="4">
    <source>
        <dbReference type="EMBL" id="KFD62842.1"/>
    </source>
</evidence>
<dbReference type="EMBL" id="KL363199">
    <property type="protein sequence ID" value="KFD55581.1"/>
    <property type="molecule type" value="Genomic_DNA"/>
</dbReference>
<dbReference type="Proteomes" id="UP000030758">
    <property type="component" value="Unassembled WGS sequence"/>
</dbReference>
<name>A0A085MED5_9BILA</name>
<dbReference type="Gene3D" id="1.20.120.180">
    <property type="entry name" value="Proteasome activator pa28, C-terminal domain"/>
    <property type="match status" value="1"/>
</dbReference>
<dbReference type="InterPro" id="IPR036997">
    <property type="entry name" value="PA28_C_sf"/>
</dbReference>
<sequence length="431" mass="50040">MSSDSAYSEKRDLNQNEAKKWEKESISFRPKHLALSGVNKVPVAKHVTRKQFVERNCEWYIGKLNFVLHQFLVRASKVNNILQNFPTEMPFDPDDADFCMLPFEKFPNFIAEPLHSSASAVKTSLSSEDMVTAQLMSEISDSETACENTEVSDEKNDSEQEQGITLRQSDTKRVRTKQDRAFKDSKLVGDHCSQSLNEQSENLSEINTQQFQPSDQQQEKISPDKARTIEQQRLANPAEGGGTKDRKRPFMDGRTTKLDSCFEKWRRSIELPLRNYFIAQCYIEIGEHNFSQNPSVYCLHGLVNWELMIFLEIFCRAIDWLRSFRVALNGCVKHGAALWALEKPLNSAVDEVDGIRCQMEEYYRKRSQLLQQYCKCVHIVDLIIAVYQLDADQYHACCFRLRIMRNYYLLMHESLLCQTKAFLRENDIYVD</sequence>
<gene>
    <name evidence="3" type="ORF">M513_03633</name>
    <name evidence="4" type="ORF">M514_03633</name>
</gene>
<feature type="compositionally biased region" description="Polar residues" evidence="1">
    <location>
        <begin position="139"/>
        <end position="149"/>
    </location>
</feature>
<dbReference type="InterPro" id="IPR036252">
    <property type="entry name" value="Proteasome_activ_sf"/>
</dbReference>
<keyword evidence="5" id="KW-1185">Reference proteome</keyword>
<feature type="compositionally biased region" description="Polar residues" evidence="1">
    <location>
        <begin position="199"/>
        <end position="216"/>
    </location>
</feature>
<organism evidence="3 5">
    <name type="scientific">Trichuris suis</name>
    <name type="common">pig whipworm</name>
    <dbReference type="NCBI Taxonomy" id="68888"/>
    <lineage>
        <taxon>Eukaryota</taxon>
        <taxon>Metazoa</taxon>
        <taxon>Ecdysozoa</taxon>
        <taxon>Nematoda</taxon>
        <taxon>Enoplea</taxon>
        <taxon>Dorylaimia</taxon>
        <taxon>Trichinellida</taxon>
        <taxon>Trichuridae</taxon>
        <taxon>Trichuris</taxon>
    </lineage>
</organism>
<feature type="compositionally biased region" description="Basic and acidic residues" evidence="1">
    <location>
        <begin position="169"/>
        <end position="178"/>
    </location>
</feature>
<dbReference type="Pfam" id="PF02252">
    <property type="entry name" value="PA28_C"/>
    <property type="match status" value="1"/>
</dbReference>
<protein>
    <recommendedName>
        <fullName evidence="2">Proteasome activator PA28 C-terminal domain-containing protein</fullName>
    </recommendedName>
</protein>
<dbReference type="GO" id="GO:0008537">
    <property type="term" value="C:proteasome activator complex"/>
    <property type="evidence" value="ECO:0007669"/>
    <property type="project" value="InterPro"/>
</dbReference>
<evidence type="ECO:0000259" key="2">
    <source>
        <dbReference type="Pfam" id="PF02252"/>
    </source>
</evidence>
<dbReference type="EMBL" id="KL367586">
    <property type="protein sequence ID" value="KFD62842.1"/>
    <property type="molecule type" value="Genomic_DNA"/>
</dbReference>
<feature type="compositionally biased region" description="Basic and acidic residues" evidence="1">
    <location>
        <begin position="217"/>
        <end position="230"/>
    </location>
</feature>